<dbReference type="InterPro" id="IPR042295">
    <property type="entry name" value="NarX-like_N_sf"/>
</dbReference>
<evidence type="ECO:0000256" key="7">
    <source>
        <dbReference type="ARBA" id="ARBA00022692"/>
    </source>
</evidence>
<dbReference type="Gene3D" id="1.20.120.960">
    <property type="entry name" value="Histidine kinase NarX, sensor domain"/>
    <property type="match status" value="1"/>
</dbReference>
<evidence type="ECO:0000256" key="16">
    <source>
        <dbReference type="SAM" id="MobiDB-lite"/>
    </source>
</evidence>
<dbReference type="EC" id="2.7.13.3" evidence="14"/>
<evidence type="ECO:0000256" key="3">
    <source>
        <dbReference type="ARBA" id="ARBA00022475"/>
    </source>
</evidence>
<dbReference type="Gene3D" id="1.10.8.500">
    <property type="entry name" value="HAMP domain in histidine kinase"/>
    <property type="match status" value="1"/>
</dbReference>
<evidence type="ECO:0000256" key="12">
    <source>
        <dbReference type="ARBA" id="ARBA00023012"/>
    </source>
</evidence>
<keyword evidence="20" id="KW-1185">Reference proteome</keyword>
<evidence type="ECO:0000256" key="15">
    <source>
        <dbReference type="SAM" id="Coils"/>
    </source>
</evidence>
<comment type="catalytic activity">
    <reaction evidence="1 14">
        <text>ATP + protein L-histidine = ADP + protein N-phospho-L-histidine.</text>
        <dbReference type="EC" id="2.7.13.3"/>
    </reaction>
</comment>
<evidence type="ECO:0000259" key="18">
    <source>
        <dbReference type="PROSITE" id="PS50885"/>
    </source>
</evidence>
<feature type="coiled-coil region" evidence="15">
    <location>
        <begin position="223"/>
        <end position="261"/>
    </location>
</feature>
<keyword evidence="10 14" id="KW-0067">ATP-binding</keyword>
<feature type="transmembrane region" description="Helical" evidence="17">
    <location>
        <begin position="12"/>
        <end position="35"/>
    </location>
</feature>
<keyword evidence="4 14" id="KW-0997">Cell inner membrane</keyword>
<dbReference type="PANTHER" id="PTHR24421:SF10">
    <property type="entry name" value="NITRATE_NITRITE SENSOR PROTEIN NARQ"/>
    <property type="match status" value="1"/>
</dbReference>
<dbReference type="Gene3D" id="3.30.450.40">
    <property type="match status" value="1"/>
</dbReference>
<evidence type="ECO:0000256" key="4">
    <source>
        <dbReference type="ARBA" id="ARBA00022519"/>
    </source>
</evidence>
<dbReference type="Proteomes" id="UP001057498">
    <property type="component" value="Chromosome"/>
</dbReference>
<feature type="compositionally biased region" description="Pro residues" evidence="16">
    <location>
        <begin position="646"/>
        <end position="659"/>
    </location>
</feature>
<evidence type="ECO:0000313" key="20">
    <source>
        <dbReference type="Proteomes" id="UP001057498"/>
    </source>
</evidence>
<organism evidence="19 20">
    <name type="scientific">Sphaerotilus microaerophilus</name>
    <dbReference type="NCBI Taxonomy" id="2914710"/>
    <lineage>
        <taxon>Bacteria</taxon>
        <taxon>Pseudomonadati</taxon>
        <taxon>Pseudomonadota</taxon>
        <taxon>Betaproteobacteria</taxon>
        <taxon>Burkholderiales</taxon>
        <taxon>Sphaerotilaceae</taxon>
        <taxon>Sphaerotilus</taxon>
    </lineage>
</organism>
<keyword evidence="13 14" id="KW-0472">Membrane</keyword>
<protein>
    <recommendedName>
        <fullName evidence="14">Sensor protein</fullName>
        <ecNumber evidence="14">2.7.13.3</ecNumber>
    </recommendedName>
</protein>
<evidence type="ECO:0000313" key="19">
    <source>
        <dbReference type="EMBL" id="BDI07643.1"/>
    </source>
</evidence>
<reference evidence="19" key="1">
    <citation type="submission" date="2022-04" db="EMBL/GenBank/DDBJ databases">
        <title>Whole genome sequence of Sphaerotilus sp. FB-5.</title>
        <authorList>
            <person name="Takeda M."/>
            <person name="Narihara S."/>
            <person name="Akimoto M."/>
            <person name="Akimoto R."/>
            <person name="Nishiyashiki S."/>
            <person name="Murakami T."/>
        </authorList>
    </citation>
    <scope>NUCLEOTIDE SEQUENCE</scope>
    <source>
        <strain evidence="19">FB-5</strain>
    </source>
</reference>
<name>A0ABN6PSL6_9BURK</name>
<evidence type="ECO:0000256" key="6">
    <source>
        <dbReference type="ARBA" id="ARBA00022679"/>
    </source>
</evidence>
<keyword evidence="3 14" id="KW-1003">Cell membrane</keyword>
<dbReference type="Gene3D" id="3.30.565.10">
    <property type="entry name" value="Histidine kinase-like ATPase, C-terminal domain"/>
    <property type="match status" value="1"/>
</dbReference>
<dbReference type="InterPro" id="IPR050482">
    <property type="entry name" value="Sensor_HK_TwoCompSys"/>
</dbReference>
<dbReference type="SUPFAM" id="SSF55874">
    <property type="entry name" value="ATPase domain of HSP90 chaperone/DNA topoisomerase II/histidine kinase"/>
    <property type="match status" value="1"/>
</dbReference>
<dbReference type="Pfam" id="PF13675">
    <property type="entry name" value="PilJ"/>
    <property type="match status" value="1"/>
</dbReference>
<dbReference type="Pfam" id="PF01590">
    <property type="entry name" value="GAF"/>
    <property type="match status" value="1"/>
</dbReference>
<dbReference type="SUPFAM" id="SSF158472">
    <property type="entry name" value="HAMP domain-like"/>
    <property type="match status" value="1"/>
</dbReference>
<keyword evidence="8 14" id="KW-0547">Nucleotide-binding</keyword>
<evidence type="ECO:0000256" key="9">
    <source>
        <dbReference type="ARBA" id="ARBA00022777"/>
    </source>
</evidence>
<keyword evidence="12 14" id="KW-0902">Two-component regulatory system</keyword>
<dbReference type="PIRSF" id="PIRSF003167">
    <property type="entry name" value="STHK_NarX/NarQ"/>
    <property type="match status" value="1"/>
</dbReference>
<dbReference type="EMBL" id="AP025730">
    <property type="protein sequence ID" value="BDI07643.1"/>
    <property type="molecule type" value="Genomic_DNA"/>
</dbReference>
<keyword evidence="7 17" id="KW-0812">Transmembrane</keyword>
<dbReference type="PANTHER" id="PTHR24421">
    <property type="entry name" value="NITRATE/NITRITE SENSOR PROTEIN NARX-RELATED"/>
    <property type="match status" value="1"/>
</dbReference>
<dbReference type="SMART" id="SM00065">
    <property type="entry name" value="GAF"/>
    <property type="match status" value="1"/>
</dbReference>
<dbReference type="Pfam" id="PF02518">
    <property type="entry name" value="HATPase_c"/>
    <property type="match status" value="1"/>
</dbReference>
<dbReference type="SMART" id="SM00304">
    <property type="entry name" value="HAMP"/>
    <property type="match status" value="1"/>
</dbReference>
<dbReference type="InterPro" id="IPR003660">
    <property type="entry name" value="HAMP_dom"/>
</dbReference>
<dbReference type="CDD" id="cd06225">
    <property type="entry name" value="HAMP"/>
    <property type="match status" value="1"/>
</dbReference>
<keyword evidence="15" id="KW-0175">Coiled coil</keyword>
<feature type="transmembrane region" description="Helical" evidence="17">
    <location>
        <begin position="167"/>
        <end position="188"/>
    </location>
</feature>
<dbReference type="Pfam" id="PF00672">
    <property type="entry name" value="HAMP"/>
    <property type="match status" value="1"/>
</dbReference>
<evidence type="ECO:0000256" key="11">
    <source>
        <dbReference type="ARBA" id="ARBA00022989"/>
    </source>
</evidence>
<keyword evidence="11 17" id="KW-1133">Transmembrane helix</keyword>
<gene>
    <name evidence="19" type="ORF">CATMQ487_46130</name>
</gene>
<keyword evidence="9 14" id="KW-0418">Kinase</keyword>
<proteinExistence type="predicted"/>
<evidence type="ECO:0000256" key="5">
    <source>
        <dbReference type="ARBA" id="ARBA00022553"/>
    </source>
</evidence>
<dbReference type="Gene3D" id="1.20.5.1930">
    <property type="match status" value="1"/>
</dbReference>
<dbReference type="InterPro" id="IPR011712">
    <property type="entry name" value="Sig_transdc_His_kin_sub3_dim/P"/>
</dbReference>
<keyword evidence="5" id="KW-0597">Phosphoprotein</keyword>
<comment type="subcellular location">
    <subcellularLocation>
        <location evidence="2">Cell inner membrane</location>
        <topology evidence="2">Multi-pass membrane protein</topology>
    </subcellularLocation>
</comment>
<dbReference type="InterPro" id="IPR036890">
    <property type="entry name" value="HATPase_C_sf"/>
</dbReference>
<dbReference type="InterPro" id="IPR016380">
    <property type="entry name" value="Sig_transdc_His_kin_NarX/NarQ"/>
</dbReference>
<dbReference type="Pfam" id="PF07730">
    <property type="entry name" value="HisKA_3"/>
    <property type="match status" value="1"/>
</dbReference>
<dbReference type="SMART" id="SM00387">
    <property type="entry name" value="HATPase_c"/>
    <property type="match status" value="1"/>
</dbReference>
<evidence type="ECO:0000256" key="8">
    <source>
        <dbReference type="ARBA" id="ARBA00022741"/>
    </source>
</evidence>
<dbReference type="PROSITE" id="PS50885">
    <property type="entry name" value="HAMP"/>
    <property type="match status" value="1"/>
</dbReference>
<sequence length="659" mass="72242">MSMVAERWTLGAKLALTSVPFILAGLLMTGLTLWVSWQLDGGAAAVNEAGRLRMQAYRLAWSTVDVAAAPRRIELLKEVERSFVLLEHGDVDRPLFVPKGPDVQDRFLLAKAAWQDLRALHEPAGLYTSHARLDQATAELVLRIDRLVSAIEKHLARYTAIMHLLQIGLLMLGVIAALVLMMVGYRFVLEPVADLKHAVAALRGGDLTTRVQPTTSDELGALAVGFNEMAERLQASYADLEERVRRKTAELEDQRARLQALYDVSVLVARAGNLTELAAGFSRRVREVAHADASALRWADVGKAQFVMLAGDGLPTSMAEEEHCIRADECFCGHLTSAPDTRTIPIRGVPSERRSHCERAGWASIVAVPIRVQERLLGELNLFFHAEVSLSDADRAMLETICTHLASGMENLRLRALEREAAVAEERGFLARELHDSIAQSLAFLNIQAQLMRKAMARHDLPRISEVLAEIELGLHESHGDVRELLVHFRTRTNTEDIEPALQATLSKFEHQSGVPATLTVHGHGLPLASDVQVQALHIVQEALSNVRKHAAASHVWLDVWKQPQWRFEVRDDGVGFVYPGDGSPEPVDGDTHVGLHIMRERAERLCAALTLDSQPGRGTRLVLTLPPGQGSAAASSQGPTKGPAKGPPRVPPAPTQQA</sequence>
<dbReference type="InterPro" id="IPR029095">
    <property type="entry name" value="NarX-like_N"/>
</dbReference>
<dbReference type="InterPro" id="IPR003018">
    <property type="entry name" value="GAF"/>
</dbReference>
<dbReference type="InterPro" id="IPR029016">
    <property type="entry name" value="GAF-like_dom_sf"/>
</dbReference>
<dbReference type="InterPro" id="IPR003594">
    <property type="entry name" value="HATPase_dom"/>
</dbReference>
<keyword evidence="6 14" id="KW-0808">Transferase</keyword>
<evidence type="ECO:0000256" key="1">
    <source>
        <dbReference type="ARBA" id="ARBA00000085"/>
    </source>
</evidence>
<evidence type="ECO:0000256" key="10">
    <source>
        <dbReference type="ARBA" id="ARBA00022840"/>
    </source>
</evidence>
<evidence type="ECO:0000256" key="2">
    <source>
        <dbReference type="ARBA" id="ARBA00004429"/>
    </source>
</evidence>
<dbReference type="CDD" id="cd16917">
    <property type="entry name" value="HATPase_UhpB-NarQ-NarX-like"/>
    <property type="match status" value="1"/>
</dbReference>
<feature type="region of interest" description="Disordered" evidence="16">
    <location>
        <begin position="618"/>
        <end position="659"/>
    </location>
</feature>
<accession>A0ABN6PSL6</accession>
<evidence type="ECO:0000256" key="17">
    <source>
        <dbReference type="SAM" id="Phobius"/>
    </source>
</evidence>
<dbReference type="SUPFAM" id="SSF55781">
    <property type="entry name" value="GAF domain-like"/>
    <property type="match status" value="1"/>
</dbReference>
<evidence type="ECO:0000256" key="13">
    <source>
        <dbReference type="ARBA" id="ARBA00023136"/>
    </source>
</evidence>
<feature type="domain" description="HAMP" evidence="18">
    <location>
        <begin position="186"/>
        <end position="238"/>
    </location>
</feature>
<evidence type="ECO:0000256" key="14">
    <source>
        <dbReference type="PIRNR" id="PIRNR003167"/>
    </source>
</evidence>